<dbReference type="WBParaSite" id="SCUD_0001662901-mRNA-1">
    <property type="protein sequence ID" value="SCUD_0001662901-mRNA-1"/>
    <property type="gene ID" value="SCUD_0001662901"/>
</dbReference>
<dbReference type="STRING" id="6186.A0A183KNJ7"/>
<feature type="region of interest" description="Disordered" evidence="1">
    <location>
        <begin position="841"/>
        <end position="869"/>
    </location>
</feature>
<evidence type="ECO:0000313" key="2">
    <source>
        <dbReference type="EMBL" id="VDP61911.1"/>
    </source>
</evidence>
<organism evidence="4">
    <name type="scientific">Schistosoma curassoni</name>
    <dbReference type="NCBI Taxonomy" id="6186"/>
    <lineage>
        <taxon>Eukaryota</taxon>
        <taxon>Metazoa</taxon>
        <taxon>Spiralia</taxon>
        <taxon>Lophotrochozoa</taxon>
        <taxon>Platyhelminthes</taxon>
        <taxon>Trematoda</taxon>
        <taxon>Digenea</taxon>
        <taxon>Strigeidida</taxon>
        <taxon>Schistosomatoidea</taxon>
        <taxon>Schistosomatidae</taxon>
        <taxon>Schistosoma</taxon>
    </lineage>
</organism>
<dbReference type="AlphaFoldDB" id="A0A183KNJ7"/>
<accession>A0A183KNJ7</accession>
<evidence type="ECO:0000313" key="3">
    <source>
        <dbReference type="Proteomes" id="UP000279833"/>
    </source>
</evidence>
<dbReference type="Proteomes" id="UP000279833">
    <property type="component" value="Unassembled WGS sequence"/>
</dbReference>
<feature type="region of interest" description="Disordered" evidence="1">
    <location>
        <begin position="396"/>
        <end position="420"/>
    </location>
</feature>
<gene>
    <name evidence="2" type="ORF">SCUD_LOCUS16626</name>
</gene>
<feature type="compositionally biased region" description="Low complexity" evidence="1">
    <location>
        <begin position="843"/>
        <end position="862"/>
    </location>
</feature>
<protein>
    <submittedName>
        <fullName evidence="4">Non-specific serine/threonine protein kinase</fullName>
    </submittedName>
</protein>
<evidence type="ECO:0000256" key="1">
    <source>
        <dbReference type="SAM" id="MobiDB-lite"/>
    </source>
</evidence>
<feature type="compositionally biased region" description="Polar residues" evidence="1">
    <location>
        <begin position="899"/>
        <end position="918"/>
    </location>
</feature>
<dbReference type="EMBL" id="UZAK01038881">
    <property type="protein sequence ID" value="VDP61911.1"/>
    <property type="molecule type" value="Genomic_DNA"/>
</dbReference>
<feature type="compositionally biased region" description="Basic and acidic residues" evidence="1">
    <location>
        <begin position="660"/>
        <end position="672"/>
    </location>
</feature>
<feature type="region of interest" description="Disordered" evidence="1">
    <location>
        <begin position="897"/>
        <end position="918"/>
    </location>
</feature>
<keyword evidence="3" id="KW-1185">Reference proteome</keyword>
<feature type="region of interest" description="Disordered" evidence="1">
    <location>
        <begin position="626"/>
        <end position="682"/>
    </location>
</feature>
<proteinExistence type="predicted"/>
<reference evidence="2 3" key="2">
    <citation type="submission" date="2018-11" db="EMBL/GenBank/DDBJ databases">
        <authorList>
            <consortium name="Pathogen Informatics"/>
        </authorList>
    </citation>
    <scope>NUCLEOTIDE SEQUENCE [LARGE SCALE GENOMIC DNA]</scope>
    <source>
        <strain evidence="2">Dakar</strain>
        <strain evidence="3">Dakar, Senegal</strain>
    </source>
</reference>
<name>A0A183KNJ7_9TREM</name>
<reference evidence="4" key="1">
    <citation type="submission" date="2016-06" db="UniProtKB">
        <authorList>
            <consortium name="WormBaseParasite"/>
        </authorList>
    </citation>
    <scope>IDENTIFICATION</scope>
</reference>
<evidence type="ECO:0000313" key="4">
    <source>
        <dbReference type="WBParaSite" id="SCUD_0001662901-mRNA-1"/>
    </source>
</evidence>
<sequence length="935" mass="101075">MGPTSLLKPFNLSGNTGLSATSSSTSVVPHILPVNIAPAKLTPLQPSISASTSSISHTRSNFSQNNSVCISSHRLPTSSIFSQPSRKRARKQQLASSFSSVMITPVSVVSSTTSTAVSMSSLVNPSSLNSVVSGCRSVLPSTPTLVAMAKPTIQPHQFAQPVYSCQNTSATISVSCATNVSPSNSGLMGIRLVSVRSTPTTSVPNNSSILLNTTCFQSSTGSLGTRGSTGDNSVIMVTSPSQIVSSGGHLRITNSHCSQSSDIHQTQAAAVYVLTTSVYPILSTTTVTSSNSNSGSESTCSASSIISPVVVSGSTNGVLQVRFRSPQPNISPTVMAENQESKSLQVVNHNILSTSLHSISDVSKSVSEDSKFINPTSKPLRCASESNPLLHHLVSSLKQSQNESTADASHMNNTDLKKSDSISTHSELSLSNSWSHNNIDDSKQINVGSYLNSNEKHTCFYPTTSRDNSDLNNDFTDCDSKILNEKQLTVPIHNIPRKKIKGEQEPNECQKADEITIKSDLHNSNKLSKAGILWTVDPVDGREWILNGRPTRPLINPKCGLSNSRLSVPCRSKSSHFLRCFRSIARICWDHQVSNVVVGKQVLGKDGKSIDEVVKLHCLSEICTRPQHKSANPDDSSRRGVQNTRRRRRSLVTGTNMSHSESDIQSKGERDMNSLNSNSESNEAKRLVQDILAVRAEQEDSGFVRFPLTTTSVLDITGWRVLRCADNLDLLAYTELQTLETIKNMETDLTDQLHCISTQSVTSSLLSVSQGVSETAKSIESGLKSDESEMASQFNVAIELIKGISQRKKYLLDSIQRISSVTKNLVHHFSPGIHNLIEELEDSPNSSSKSLSPSSSKTNLDSNTLSTPITLRRSSRRYPTHNPIVRQVRRRNNVAITRGSKSLTSLIKNSPNNCPGTSSQGNICNGGTSNYSVIR</sequence>
<feature type="compositionally biased region" description="Polar residues" evidence="1">
    <location>
        <begin position="396"/>
        <end position="414"/>
    </location>
</feature>